<feature type="domain" description="Peptidase M14" evidence="3">
    <location>
        <begin position="112"/>
        <end position="372"/>
    </location>
</feature>
<name>A0A840RME6_9BURK</name>
<dbReference type="RefSeq" id="WP_168053067.1">
    <property type="nucleotide sequence ID" value="NZ_JAAOZT010000002.1"/>
</dbReference>
<dbReference type="InterPro" id="IPR000834">
    <property type="entry name" value="Peptidase_M14"/>
</dbReference>
<dbReference type="EMBL" id="JACHHQ010000001">
    <property type="protein sequence ID" value="MBB5198835.1"/>
    <property type="molecule type" value="Genomic_DNA"/>
</dbReference>
<dbReference type="GO" id="GO:0004181">
    <property type="term" value="F:metallocarboxypeptidase activity"/>
    <property type="evidence" value="ECO:0007669"/>
    <property type="project" value="InterPro"/>
</dbReference>
<evidence type="ECO:0000256" key="1">
    <source>
        <dbReference type="ARBA" id="ARBA00001947"/>
    </source>
</evidence>
<dbReference type="Pfam" id="PF00246">
    <property type="entry name" value="Peptidase_M14"/>
    <property type="match status" value="1"/>
</dbReference>
<accession>A0A840RME6</accession>
<dbReference type="SUPFAM" id="SSF53187">
    <property type="entry name" value="Zn-dependent exopeptidases"/>
    <property type="match status" value="1"/>
</dbReference>
<dbReference type="SMART" id="SM00631">
    <property type="entry name" value="Zn_pept"/>
    <property type="match status" value="1"/>
</dbReference>
<evidence type="ECO:0000259" key="3">
    <source>
        <dbReference type="PROSITE" id="PS52035"/>
    </source>
</evidence>
<dbReference type="PANTHER" id="PTHR12756:SF11">
    <property type="entry name" value="CYTOSOLIC CARBOXYPEPTIDASE 1"/>
    <property type="match status" value="1"/>
</dbReference>
<dbReference type="GO" id="GO:0006508">
    <property type="term" value="P:proteolysis"/>
    <property type="evidence" value="ECO:0007669"/>
    <property type="project" value="InterPro"/>
</dbReference>
<comment type="similarity">
    <text evidence="2">Belongs to the peptidase M14 family.</text>
</comment>
<protein>
    <submittedName>
        <fullName evidence="4">Murein tripeptide amidase MpaA</fullName>
    </submittedName>
</protein>
<dbReference type="CDD" id="cd06234">
    <property type="entry name" value="M14_PaCCP-like"/>
    <property type="match status" value="1"/>
</dbReference>
<evidence type="ECO:0000313" key="5">
    <source>
        <dbReference type="Proteomes" id="UP000571084"/>
    </source>
</evidence>
<dbReference type="InterPro" id="IPR040626">
    <property type="entry name" value="Pepdidase_M14_N"/>
</dbReference>
<comment type="cofactor">
    <cofactor evidence="1">
        <name>Zn(2+)</name>
        <dbReference type="ChEBI" id="CHEBI:29105"/>
    </cofactor>
</comment>
<dbReference type="AlphaFoldDB" id="A0A840RME6"/>
<dbReference type="InterPro" id="IPR050821">
    <property type="entry name" value="Cytosolic_carboxypeptidase"/>
</dbReference>
<dbReference type="Gene3D" id="3.40.630.10">
    <property type="entry name" value="Zn peptidases"/>
    <property type="match status" value="1"/>
</dbReference>
<evidence type="ECO:0000313" key="4">
    <source>
        <dbReference type="EMBL" id="MBB5198835.1"/>
    </source>
</evidence>
<comment type="caution">
    <text evidence="4">The sequence shown here is derived from an EMBL/GenBank/DDBJ whole genome shotgun (WGS) entry which is preliminary data.</text>
</comment>
<gene>
    <name evidence="4" type="ORF">HNR39_000645</name>
</gene>
<dbReference type="PANTHER" id="PTHR12756">
    <property type="entry name" value="CYTOSOLIC CARBOXYPEPTIDASE"/>
    <property type="match status" value="1"/>
</dbReference>
<evidence type="ECO:0000256" key="2">
    <source>
        <dbReference type="PROSITE-ProRule" id="PRU01379"/>
    </source>
</evidence>
<reference evidence="4 5" key="1">
    <citation type="submission" date="2020-08" db="EMBL/GenBank/DDBJ databases">
        <title>Genomic Encyclopedia of Type Strains, Phase IV (KMG-IV): sequencing the most valuable type-strain genomes for metagenomic binning, comparative biology and taxonomic classification.</title>
        <authorList>
            <person name="Goeker M."/>
        </authorList>
    </citation>
    <scope>NUCLEOTIDE SEQUENCE [LARGE SCALE GENOMIC DNA]</scope>
    <source>
        <strain evidence="4 5">DSM 23240</strain>
    </source>
</reference>
<organism evidence="4 5">
    <name type="scientific">Glaciimonas immobilis</name>
    <dbReference type="NCBI Taxonomy" id="728004"/>
    <lineage>
        <taxon>Bacteria</taxon>
        <taxon>Pseudomonadati</taxon>
        <taxon>Pseudomonadota</taxon>
        <taxon>Betaproteobacteria</taxon>
        <taxon>Burkholderiales</taxon>
        <taxon>Oxalobacteraceae</taxon>
        <taxon>Glaciimonas</taxon>
    </lineage>
</organism>
<dbReference type="Pfam" id="PF18027">
    <property type="entry name" value="Pepdidase_M14_N"/>
    <property type="match status" value="1"/>
</dbReference>
<keyword evidence="5" id="KW-1185">Reference proteome</keyword>
<sequence>MPIKISQHFDGGAIVVLRADQPQHIELNIRSDSHAEFTQWFYFRLQGARGEACNIKLMNAGQTTYPNGWKDYQAIASYDRATWFRVPTTFDGQVLSIVHTPERDSVFYAYFEPYTWERHLSLLGRAGQSPLVRVEDLGSTVEGRDLNMLVIGNPSATKKVWVIARQHPGETMAEWFVEGMVDALLDGANPIARRVLQGAVFYLVPNMNPDGSVRGNLRTNAAGANLNREWITPSVEKSPEVFLVKNKMHEIGCDIFLDVHGDEALPYIFVAGSEMLEGFTAEQMIEQGKFIADFEAASPDFQSRYGYGAGKYNAEMLALASKYVGYTFKCLSLTLELPFKDNANLPDAINGWDGARSARLGAACLQPILKAFM</sequence>
<proteinExistence type="inferred from homology"/>
<feature type="active site" description="Proton donor/acceptor" evidence="2">
    <location>
        <position position="336"/>
    </location>
</feature>
<dbReference type="Proteomes" id="UP000571084">
    <property type="component" value="Unassembled WGS sequence"/>
</dbReference>
<dbReference type="PROSITE" id="PS52035">
    <property type="entry name" value="PEPTIDASE_M14"/>
    <property type="match status" value="1"/>
</dbReference>
<dbReference type="Gene3D" id="2.60.40.3120">
    <property type="match status" value="1"/>
</dbReference>
<dbReference type="GO" id="GO:0008270">
    <property type="term" value="F:zinc ion binding"/>
    <property type="evidence" value="ECO:0007669"/>
    <property type="project" value="InterPro"/>
</dbReference>